<dbReference type="Pfam" id="PF00145">
    <property type="entry name" value="DNA_methylase"/>
    <property type="match status" value="1"/>
</dbReference>
<feature type="region of interest" description="Disordered" evidence="6">
    <location>
        <begin position="325"/>
        <end position="344"/>
    </location>
</feature>
<organism evidence="7 8">
    <name type="scientific">Amycolatopsis rubida</name>
    <dbReference type="NCBI Taxonomy" id="112413"/>
    <lineage>
        <taxon>Bacteria</taxon>
        <taxon>Bacillati</taxon>
        <taxon>Actinomycetota</taxon>
        <taxon>Actinomycetes</taxon>
        <taxon>Pseudonocardiales</taxon>
        <taxon>Pseudonocardiaceae</taxon>
        <taxon>Amycolatopsis</taxon>
    </lineage>
</organism>
<dbReference type="EMBL" id="FOWC01000010">
    <property type="protein sequence ID" value="SFQ31977.1"/>
    <property type="molecule type" value="Genomic_DNA"/>
</dbReference>
<dbReference type="EC" id="2.1.1.37" evidence="1"/>
<dbReference type="GO" id="GO:0032259">
    <property type="term" value="P:methylation"/>
    <property type="evidence" value="ECO:0007669"/>
    <property type="project" value="UniProtKB-KW"/>
</dbReference>
<evidence type="ECO:0000256" key="4">
    <source>
        <dbReference type="ARBA" id="ARBA00022691"/>
    </source>
</evidence>
<dbReference type="SUPFAM" id="SSF53335">
    <property type="entry name" value="S-adenosyl-L-methionine-dependent methyltransferases"/>
    <property type="match status" value="1"/>
</dbReference>
<dbReference type="GO" id="GO:0003886">
    <property type="term" value="F:DNA (cytosine-5-)-methyltransferase activity"/>
    <property type="evidence" value="ECO:0007669"/>
    <property type="project" value="UniProtKB-EC"/>
</dbReference>
<keyword evidence="3 7" id="KW-0808">Transferase</keyword>
<evidence type="ECO:0000313" key="8">
    <source>
        <dbReference type="Proteomes" id="UP000199137"/>
    </source>
</evidence>
<dbReference type="InterPro" id="IPR050390">
    <property type="entry name" value="C5-Methyltransferase"/>
</dbReference>
<proteinExistence type="predicted"/>
<keyword evidence="2 7" id="KW-0489">Methyltransferase</keyword>
<evidence type="ECO:0000256" key="5">
    <source>
        <dbReference type="ARBA" id="ARBA00022747"/>
    </source>
</evidence>
<reference evidence="8" key="1">
    <citation type="submission" date="2016-10" db="EMBL/GenBank/DDBJ databases">
        <authorList>
            <person name="Varghese N."/>
            <person name="Submissions S."/>
        </authorList>
    </citation>
    <scope>NUCLEOTIDE SEQUENCE [LARGE SCALE GENOMIC DNA]</scope>
    <source>
        <strain evidence="8">DSM 44637</strain>
    </source>
</reference>
<dbReference type="PANTHER" id="PTHR10629">
    <property type="entry name" value="CYTOSINE-SPECIFIC METHYLTRANSFERASE"/>
    <property type="match status" value="1"/>
</dbReference>
<keyword evidence="4" id="KW-0949">S-adenosyl-L-methionine</keyword>
<evidence type="ECO:0000256" key="2">
    <source>
        <dbReference type="ARBA" id="ARBA00022603"/>
    </source>
</evidence>
<evidence type="ECO:0000256" key="3">
    <source>
        <dbReference type="ARBA" id="ARBA00022679"/>
    </source>
</evidence>
<dbReference type="GO" id="GO:0044027">
    <property type="term" value="P:negative regulation of gene expression via chromosomal CpG island methylation"/>
    <property type="evidence" value="ECO:0007669"/>
    <property type="project" value="TreeGrafter"/>
</dbReference>
<keyword evidence="5" id="KW-0680">Restriction system</keyword>
<dbReference type="Gene3D" id="3.90.120.10">
    <property type="entry name" value="DNA Methylase, subunit A, domain 2"/>
    <property type="match status" value="1"/>
</dbReference>
<dbReference type="GO" id="GO:0003677">
    <property type="term" value="F:DNA binding"/>
    <property type="evidence" value="ECO:0007669"/>
    <property type="project" value="TreeGrafter"/>
</dbReference>
<gene>
    <name evidence="7" type="ORF">SAMN05421854_110270</name>
</gene>
<dbReference type="InterPro" id="IPR001525">
    <property type="entry name" value="C5_MeTfrase"/>
</dbReference>
<dbReference type="AlphaFoldDB" id="A0A1I5XJW5"/>
<dbReference type="PANTHER" id="PTHR10629:SF52">
    <property type="entry name" value="DNA (CYTOSINE-5)-METHYLTRANSFERASE 1"/>
    <property type="match status" value="1"/>
</dbReference>
<name>A0A1I5XJW5_9PSEU</name>
<evidence type="ECO:0000313" key="7">
    <source>
        <dbReference type="EMBL" id="SFQ31977.1"/>
    </source>
</evidence>
<protein>
    <recommendedName>
        <fullName evidence="1">DNA (cytosine-5-)-methyltransferase</fullName>
        <ecNumber evidence="1">2.1.1.37</ecNumber>
    </recommendedName>
</protein>
<dbReference type="Gene3D" id="3.40.50.150">
    <property type="entry name" value="Vaccinia Virus protein VP39"/>
    <property type="match status" value="1"/>
</dbReference>
<evidence type="ECO:0000256" key="6">
    <source>
        <dbReference type="SAM" id="MobiDB-lite"/>
    </source>
</evidence>
<dbReference type="InterPro" id="IPR029063">
    <property type="entry name" value="SAM-dependent_MTases_sf"/>
</dbReference>
<feature type="compositionally biased region" description="Basic and acidic residues" evidence="6">
    <location>
        <begin position="335"/>
        <end position="344"/>
    </location>
</feature>
<evidence type="ECO:0000256" key="1">
    <source>
        <dbReference type="ARBA" id="ARBA00011975"/>
    </source>
</evidence>
<sequence>MTPGRAKQIEFIQLEAKASTPVLSSTDLFCGAGGEAQGGAAHPWLQTVYAANHWEQAIETHAANFPDTIHTIVNISQVNPRFFATTDLLWASPECTNHSGAKGVKRSLQQDMLQPDMFGETLPIEAAERSRATMWDVVRFTEFHKYRAIIVENVVEAVHWVMWKAWISAMHAMGYKHHVVYANSMHFPGVVTGRAPQSRDRIYVVFWLAGNNAPDLQLRPQSYCGSCDEVVDAVQTFKPRTKAWPEERWGRFGKQYYYRCPKRSCRGAEVAPLVSPAAAAIDWSMPGQRIGDRDKPLKPATMARIRLGLDRFAVAQLVPAGGTWNNDTMPVTDPMRTRTTRDTEGLLGLPDGAMLVPAEGREGKQAASVDWPMRTMTTRAETALLVPYYGTASSATPASQPVGALTTRDRYGIAFVATLRGGGSKREVRPVDHPLAAFCANGFHHLLVRHNGTRGARDGQMCSPVSEPARTLTTGGHQSIVGHEMRSNVRAEDCTFRMLEPHEIKEAMKFRKDYRMTGSRRAQAKQLGNAVTPPAAEWLYGRIGESLGYPALEAAA</sequence>
<dbReference type="GO" id="GO:0009307">
    <property type="term" value="P:DNA restriction-modification system"/>
    <property type="evidence" value="ECO:0007669"/>
    <property type="project" value="UniProtKB-KW"/>
</dbReference>
<accession>A0A1I5XJW5</accession>
<dbReference type="Proteomes" id="UP000199137">
    <property type="component" value="Unassembled WGS sequence"/>
</dbReference>
<dbReference type="STRING" id="112413.SAMN05421854_110270"/>